<evidence type="ECO:0000313" key="3">
    <source>
        <dbReference type="Proteomes" id="UP001244207"/>
    </source>
</evidence>
<feature type="region of interest" description="Disordered" evidence="1">
    <location>
        <begin position="175"/>
        <end position="215"/>
    </location>
</feature>
<dbReference type="RefSeq" id="XP_060370522.1">
    <property type="nucleotide sequence ID" value="XM_060502651.1"/>
</dbReference>
<name>A0AAD8XNC2_GLOAC</name>
<keyword evidence="3" id="KW-1185">Reference proteome</keyword>
<protein>
    <submittedName>
        <fullName evidence="2">Uncharacterized protein</fullName>
    </submittedName>
</protein>
<dbReference type="Proteomes" id="UP001244207">
    <property type="component" value="Unassembled WGS sequence"/>
</dbReference>
<dbReference type="GeneID" id="85386550"/>
<feature type="compositionally biased region" description="Basic and acidic residues" evidence="1">
    <location>
        <begin position="184"/>
        <end position="207"/>
    </location>
</feature>
<evidence type="ECO:0000256" key="1">
    <source>
        <dbReference type="SAM" id="MobiDB-lite"/>
    </source>
</evidence>
<evidence type="ECO:0000313" key="2">
    <source>
        <dbReference type="EMBL" id="KAK1730467.1"/>
    </source>
</evidence>
<comment type="caution">
    <text evidence="2">The sequence shown here is derived from an EMBL/GenBank/DDBJ whole genome shotgun (WGS) entry which is preliminary data.</text>
</comment>
<organism evidence="2 3">
    <name type="scientific">Glomerella acutata</name>
    <name type="common">Colletotrichum acutatum</name>
    <dbReference type="NCBI Taxonomy" id="27357"/>
    <lineage>
        <taxon>Eukaryota</taxon>
        <taxon>Fungi</taxon>
        <taxon>Dikarya</taxon>
        <taxon>Ascomycota</taxon>
        <taxon>Pezizomycotina</taxon>
        <taxon>Sordariomycetes</taxon>
        <taxon>Hypocreomycetidae</taxon>
        <taxon>Glomerellales</taxon>
        <taxon>Glomerellaceae</taxon>
        <taxon>Colletotrichum</taxon>
        <taxon>Colletotrichum acutatum species complex</taxon>
    </lineage>
</organism>
<accession>A0AAD8XNC2</accession>
<sequence length="215" mass="24775">MEVHRNLSTGTETRTAQSILKSEPKDEFTRLYERCIDDETVPTLFGSKARIAELGDYVQLLSSARMLRQEPIIHTREDLWIFDLDIQSSDAVLGSGSPPVIWVIGDGDWRVRLRLGMRLVILFQERKTQSRSHLSVDVLDRTVQCSCSEIPIKLYRCQNANVYLEEYGWPHEAMDSNQNGTVGDSERRHLNDHSNRDGLERTEENGRTPDNLHFF</sequence>
<dbReference type="EMBL" id="JAHMHS010000006">
    <property type="protein sequence ID" value="KAK1730467.1"/>
    <property type="molecule type" value="Genomic_DNA"/>
</dbReference>
<reference evidence="2" key="1">
    <citation type="submission" date="2021-12" db="EMBL/GenBank/DDBJ databases">
        <title>Comparative genomics, transcriptomics and evolutionary studies reveal genomic signatures of adaptation to plant cell wall in hemibiotrophic fungi.</title>
        <authorList>
            <consortium name="DOE Joint Genome Institute"/>
            <person name="Baroncelli R."/>
            <person name="Diaz J.F."/>
            <person name="Benocci T."/>
            <person name="Peng M."/>
            <person name="Battaglia E."/>
            <person name="Haridas S."/>
            <person name="Andreopoulos W."/>
            <person name="Labutti K."/>
            <person name="Pangilinan J."/>
            <person name="Floch G.L."/>
            <person name="Makela M.R."/>
            <person name="Henrissat B."/>
            <person name="Grigoriev I.V."/>
            <person name="Crouch J.A."/>
            <person name="De Vries R.P."/>
            <person name="Sukno S.A."/>
            <person name="Thon M.R."/>
        </authorList>
    </citation>
    <scope>NUCLEOTIDE SEQUENCE</scope>
    <source>
        <strain evidence="2">CBS 112980</strain>
    </source>
</reference>
<gene>
    <name evidence="2" type="ORF">BDZ83DRAFT_372729</name>
</gene>
<proteinExistence type="predicted"/>
<dbReference type="AlphaFoldDB" id="A0AAD8XNC2"/>